<evidence type="ECO:0000313" key="2">
    <source>
        <dbReference type="EMBL" id="CQR52420.1"/>
    </source>
</evidence>
<organism evidence="2 3">
    <name type="scientific">Haloferax massiliensis</name>
    <dbReference type="NCBI Taxonomy" id="1476858"/>
    <lineage>
        <taxon>Archaea</taxon>
        <taxon>Methanobacteriati</taxon>
        <taxon>Methanobacteriota</taxon>
        <taxon>Stenosarchaea group</taxon>
        <taxon>Halobacteria</taxon>
        <taxon>Halobacteriales</taxon>
        <taxon>Haloferacaceae</taxon>
        <taxon>Haloferax</taxon>
    </lineage>
</organism>
<feature type="compositionally biased region" description="Basic and acidic residues" evidence="1">
    <location>
        <begin position="1"/>
        <end position="13"/>
    </location>
</feature>
<evidence type="ECO:0000313" key="3">
    <source>
        <dbReference type="Proteomes" id="UP000198902"/>
    </source>
</evidence>
<dbReference type="EMBL" id="CSTE01000004">
    <property type="protein sequence ID" value="CQR52420.1"/>
    <property type="molecule type" value="Genomic_DNA"/>
</dbReference>
<accession>A0A0D6JVF7</accession>
<protein>
    <submittedName>
        <fullName evidence="2">Uncharacterized protein</fullName>
    </submittedName>
</protein>
<keyword evidence="3" id="KW-1185">Reference proteome</keyword>
<name>A0A0D6JVF7_9EURY</name>
<evidence type="ECO:0000256" key="1">
    <source>
        <dbReference type="SAM" id="MobiDB-lite"/>
    </source>
</evidence>
<proteinExistence type="predicted"/>
<feature type="compositionally biased region" description="Basic and acidic residues" evidence="1">
    <location>
        <begin position="23"/>
        <end position="37"/>
    </location>
</feature>
<dbReference type="Proteomes" id="UP000198902">
    <property type="component" value="Unassembled WGS sequence"/>
</dbReference>
<reference evidence="3" key="1">
    <citation type="submission" date="2015-03" db="EMBL/GenBank/DDBJ databases">
        <authorList>
            <person name="Urmite Genomes"/>
        </authorList>
    </citation>
    <scope>NUCLEOTIDE SEQUENCE [LARGE SCALE GENOMIC DNA]</scope>
    <source>
        <strain evidence="3">Arc-Hr</strain>
    </source>
</reference>
<dbReference type="AlphaFoldDB" id="A0A0D6JVF7"/>
<gene>
    <name evidence="2" type="ORF">BN996_03127</name>
</gene>
<sequence>MYHCERQSCEHMHGSTVGLNALDTERETRSQTAEGRR</sequence>
<feature type="region of interest" description="Disordered" evidence="1">
    <location>
        <begin position="1"/>
        <end position="37"/>
    </location>
</feature>